<dbReference type="Gramene" id="EME29094">
    <property type="protein sequence ID" value="EME29094"/>
    <property type="gene ID" value="Gasu_34850"/>
</dbReference>
<dbReference type="RefSeq" id="XP_005705614.1">
    <property type="nucleotide sequence ID" value="XM_005705557.1"/>
</dbReference>
<evidence type="ECO:0000313" key="6">
    <source>
        <dbReference type="EMBL" id="EME29094.1"/>
    </source>
</evidence>
<accession>M2XZT4</accession>
<protein>
    <recommendedName>
        <fullName evidence="5">RFTS domain-containing protein</fullName>
    </recommendedName>
</protein>
<evidence type="ECO:0000256" key="2">
    <source>
        <dbReference type="ARBA" id="ARBA00023242"/>
    </source>
</evidence>
<dbReference type="PANTHER" id="PTHR14296:SF3">
    <property type="entry name" value="DIKAR, ISOFORM F"/>
    <property type="match status" value="1"/>
</dbReference>
<name>M2XZT4_GALSU</name>
<evidence type="ECO:0000313" key="7">
    <source>
        <dbReference type="Proteomes" id="UP000030680"/>
    </source>
</evidence>
<feature type="region of interest" description="Disordered" evidence="4">
    <location>
        <begin position="231"/>
        <end position="263"/>
    </location>
</feature>
<dbReference type="Pfam" id="PF12047">
    <property type="entry name" value="DNMT1-RFD"/>
    <property type="match status" value="1"/>
</dbReference>
<reference evidence="7" key="1">
    <citation type="journal article" date="2013" name="Science">
        <title>Gene transfer from bacteria and archaea facilitated evolution of an extremophilic eukaryote.</title>
        <authorList>
            <person name="Schonknecht G."/>
            <person name="Chen W.H."/>
            <person name="Ternes C.M."/>
            <person name="Barbier G.G."/>
            <person name="Shrestha R.P."/>
            <person name="Stanke M."/>
            <person name="Brautigam A."/>
            <person name="Baker B.J."/>
            <person name="Banfield J.F."/>
            <person name="Garavito R.M."/>
            <person name="Carr K."/>
            <person name="Wilkerson C."/>
            <person name="Rensing S.A."/>
            <person name="Gagneul D."/>
            <person name="Dickenson N.E."/>
            <person name="Oesterhelt C."/>
            <person name="Lercher M.J."/>
            <person name="Weber A.P."/>
        </authorList>
    </citation>
    <scope>NUCLEOTIDE SEQUENCE [LARGE SCALE GENOMIC DNA]</scope>
    <source>
        <strain evidence="7">074W</strain>
    </source>
</reference>
<evidence type="ECO:0000256" key="4">
    <source>
        <dbReference type="SAM" id="MobiDB-lite"/>
    </source>
</evidence>
<evidence type="ECO:0000256" key="1">
    <source>
        <dbReference type="ARBA" id="ARBA00004123"/>
    </source>
</evidence>
<keyword evidence="7" id="KW-1185">Reference proteome</keyword>
<dbReference type="PANTHER" id="PTHR14296">
    <property type="entry name" value="REMODELING AND SPACING FACTOR 1"/>
    <property type="match status" value="1"/>
</dbReference>
<evidence type="ECO:0000259" key="5">
    <source>
        <dbReference type="Pfam" id="PF12047"/>
    </source>
</evidence>
<sequence>MRPLLHDDMVSYDDSDRNQLPSTINAIQHSWLLPATFKLLLLATQPLELPPSTPMELESAIQSPQCSILLAEIIAKFLGLQEPRREQLLFQADHTWMPALVKLVHELRRECFEPLFIDKPHLFWLPCSRRRGRLISYLFYDWQTWIQLEPLDRLETLYLLIEVVLFELDTPLAEKIRNMAPEKLRVEPLGFDSQRNCYWYFDDDCRVYMEEPLPFGTIPWNAKGTADVHSSVENESRSRPHSSSYRINTRSSSKRRMVEDNEQSDEVQVDFKKNESMATFIVQDEHCLLKYSNYVPCFDQETLSISQWKIRAEGVHELEEMVSNWKDKRHVLDRQLKKRLSSELLPLWEEEEERIVKEREKREKKDWIPIAKRRSSRVLEKQSIQEEEEKIKEQEREQAEKRQKRRQRLQAQRLAVVEIIEREREKEFRDLRQIDHASESQQSNQHGMRWRDIGVRQLRDKKRIPYMKLSDDEYDPQEIEPLTSQFVIFFDESSVLNEYDRLLEDNSTKWRLVDRFALYSTRTGQMVAIEDLDHNDERPFVLEAILIPRQEGNNSPLMPAAFRCNNIQDWCIEYGMEPRLWLKSSNGIWYQLKDPYKEYRNVYQTTRRKFELCSRIYILCMTLSPLVCSYSKVVEFLSYAYGEMKPYTEDEILMEASFILSQFWSLNEGRIVHSGFFRHLQKKHRQVVERDGHHPWSSWSRLTLQWNHSRNDNHGNEQSDNQTRKEENVASSVKVVIPYHSMATVVAKEEKGNRMEWHCVDNEAKSDA</sequence>
<dbReference type="GO" id="GO:0006355">
    <property type="term" value="P:regulation of DNA-templated transcription"/>
    <property type="evidence" value="ECO:0007669"/>
    <property type="project" value="InterPro"/>
</dbReference>
<dbReference type="InterPro" id="IPR022702">
    <property type="entry name" value="Cytosine_MeTrfase1_RFD"/>
</dbReference>
<proteinExistence type="predicted"/>
<dbReference type="AlphaFoldDB" id="M2XZT4"/>
<organism evidence="6 7">
    <name type="scientific">Galdieria sulphuraria</name>
    <name type="common">Red alga</name>
    <dbReference type="NCBI Taxonomy" id="130081"/>
    <lineage>
        <taxon>Eukaryota</taxon>
        <taxon>Rhodophyta</taxon>
        <taxon>Bangiophyceae</taxon>
        <taxon>Galdieriales</taxon>
        <taxon>Galdieriaceae</taxon>
        <taxon>Galdieria</taxon>
    </lineage>
</organism>
<evidence type="ECO:0000256" key="3">
    <source>
        <dbReference type="SAM" id="Coils"/>
    </source>
</evidence>
<keyword evidence="3" id="KW-0175">Coiled coil</keyword>
<dbReference type="GeneID" id="17087918"/>
<dbReference type="OrthoDB" id="2798at2759"/>
<dbReference type="InterPro" id="IPR028938">
    <property type="entry name" value="Rsf1-like"/>
</dbReference>
<feature type="domain" description="RFTS" evidence="5">
    <location>
        <begin position="509"/>
        <end position="617"/>
    </location>
</feature>
<dbReference type="GO" id="GO:0031213">
    <property type="term" value="C:RSF complex"/>
    <property type="evidence" value="ECO:0007669"/>
    <property type="project" value="InterPro"/>
</dbReference>
<gene>
    <name evidence="6" type="ORF">Gasu_34850</name>
</gene>
<dbReference type="EMBL" id="KB454512">
    <property type="protein sequence ID" value="EME29094.1"/>
    <property type="molecule type" value="Genomic_DNA"/>
</dbReference>
<comment type="subcellular location">
    <subcellularLocation>
        <location evidence="1">Nucleus</location>
    </subcellularLocation>
</comment>
<dbReference type="Proteomes" id="UP000030680">
    <property type="component" value="Unassembled WGS sequence"/>
</dbReference>
<feature type="compositionally biased region" description="Low complexity" evidence="4">
    <location>
        <begin position="242"/>
        <end position="251"/>
    </location>
</feature>
<keyword evidence="2" id="KW-0539">Nucleus</keyword>
<dbReference type="KEGG" id="gsl:Gasu_34850"/>
<feature type="coiled-coil region" evidence="3">
    <location>
        <begin position="377"/>
        <end position="412"/>
    </location>
</feature>